<evidence type="ECO:0000313" key="3">
    <source>
        <dbReference type="EMBL" id="AKV73505.1"/>
    </source>
</evidence>
<evidence type="ECO:0000313" key="10">
    <source>
        <dbReference type="Proteomes" id="UP000061362"/>
    </source>
</evidence>
<dbReference type="Proteomes" id="UP000068832">
    <property type="component" value="Chromosome"/>
</dbReference>
<dbReference type="OMA" id="IDENNME"/>
<keyword evidence="1" id="KW-1133">Transmembrane helix</keyword>
<dbReference type="Proteomes" id="UP000061362">
    <property type="component" value="Chromosome"/>
</dbReference>
<evidence type="ECO:0000256" key="1">
    <source>
        <dbReference type="SAM" id="Phobius"/>
    </source>
</evidence>
<reference evidence="10 11" key="2">
    <citation type="journal article" date="2015" name="Genome Announc.">
        <title>Complete Genome Sequences of Evolved Arsenate-Resistant Metallosphaera sedula Strains.</title>
        <authorList>
            <person name="Ai C."/>
            <person name="McCarthy S."/>
            <person name="Schackwitz W."/>
            <person name="Martin J."/>
            <person name="Lipzen A."/>
            <person name="Blum P."/>
        </authorList>
    </citation>
    <scope>NUCLEOTIDE SEQUENCE [LARGE SCALE GENOMIC DNA]</scope>
    <source>
        <strain evidence="5 11">ARS120-1</strain>
        <strain evidence="6 10">ARS120-2</strain>
        <strain evidence="3 13">ARS50-1</strain>
        <strain evidence="4 12">ARS50-2</strain>
    </source>
</reference>
<sequence>MKSLKYTIPVALAVWWIPILNGIIVGAVAGFSERRRDTSMVSSGVASLIASALYLYLAFKVLVVPIFGNLLPVLAVIFSIVGISLGLLASYTISNRTTVSVVTPEGAEMEFYAKNNDEIEQKLSSLTQGCGNPSYNVIDENNMIVTRKCNGYELQYQVRKEGRGYRVNIKVKTNFDRG</sequence>
<feature type="transmembrane region" description="Helical" evidence="1">
    <location>
        <begin position="6"/>
        <end position="32"/>
    </location>
</feature>
<dbReference type="Proteomes" id="UP000029084">
    <property type="component" value="Chromosome"/>
</dbReference>
<dbReference type="EMBL" id="CP012172">
    <property type="protein sequence ID" value="AKV73505.1"/>
    <property type="molecule type" value="Genomic_DNA"/>
</dbReference>
<evidence type="ECO:0000313" key="7">
    <source>
        <dbReference type="EMBL" id="AKV82485.1"/>
    </source>
</evidence>
<evidence type="ECO:0000313" key="8">
    <source>
        <dbReference type="Proteomes" id="UP000029084"/>
    </source>
</evidence>
<dbReference type="EMBL" id="CP008822">
    <property type="protein sequence ID" value="AIM26512.1"/>
    <property type="molecule type" value="Genomic_DNA"/>
</dbReference>
<dbReference type="Proteomes" id="UP000056255">
    <property type="component" value="Chromosome"/>
</dbReference>
<evidence type="ECO:0000313" key="9">
    <source>
        <dbReference type="Proteomes" id="UP000056255"/>
    </source>
</evidence>
<dbReference type="GeneID" id="97614607"/>
<keyword evidence="1" id="KW-0812">Transmembrane</keyword>
<dbReference type="EMBL" id="CP012176">
    <property type="protein sequence ID" value="AKV82485.1"/>
    <property type="molecule type" value="Genomic_DNA"/>
</dbReference>
<feature type="transmembrane region" description="Helical" evidence="1">
    <location>
        <begin position="73"/>
        <end position="93"/>
    </location>
</feature>
<evidence type="ECO:0000313" key="11">
    <source>
        <dbReference type="Proteomes" id="UP000062398"/>
    </source>
</evidence>
<proteinExistence type="predicted"/>
<evidence type="ECO:0000313" key="4">
    <source>
        <dbReference type="EMBL" id="AKV75747.1"/>
    </source>
</evidence>
<reference evidence="2 8" key="1">
    <citation type="journal article" date="2014" name="J. Bacteriol.">
        <title>Role of an Archaeal PitA Transporter in the Copper and Arsenic Resistance of Metallosphaera sedula, an Extreme Thermoacidophile.</title>
        <authorList>
            <person name="McCarthy S."/>
            <person name="Ai C."/>
            <person name="Wheaton G."/>
            <person name="Tevatia R."/>
            <person name="Eckrich V."/>
            <person name="Kelly R."/>
            <person name="Blum P."/>
        </authorList>
    </citation>
    <scope>NUCLEOTIDE SEQUENCE [LARGE SCALE GENOMIC DNA]</scope>
    <source>
        <strain evidence="2 8">CuR1</strain>
    </source>
</reference>
<dbReference type="PATRIC" id="fig|43687.5.peg.359"/>
<dbReference type="EMBL" id="CP012174">
    <property type="protein sequence ID" value="AKV77994.1"/>
    <property type="molecule type" value="Genomic_DNA"/>
</dbReference>
<dbReference type="EMBL" id="CP012173">
    <property type="protein sequence ID" value="AKV75747.1"/>
    <property type="molecule type" value="Genomic_DNA"/>
</dbReference>
<organism evidence="2 8">
    <name type="scientific">Metallosphaera sedula</name>
    <dbReference type="NCBI Taxonomy" id="43687"/>
    <lineage>
        <taxon>Archaea</taxon>
        <taxon>Thermoproteota</taxon>
        <taxon>Thermoprotei</taxon>
        <taxon>Sulfolobales</taxon>
        <taxon>Sulfolobaceae</taxon>
        <taxon>Metallosphaera</taxon>
    </lineage>
</organism>
<evidence type="ECO:0000313" key="2">
    <source>
        <dbReference type="EMBL" id="AIM26512.1"/>
    </source>
</evidence>
<evidence type="ECO:0000313" key="13">
    <source>
        <dbReference type="Proteomes" id="UP000068832"/>
    </source>
</evidence>
<dbReference type="Proteomes" id="UP000062475">
    <property type="component" value="Chromosome"/>
</dbReference>
<protein>
    <submittedName>
        <fullName evidence="2">Uncharacterized protein</fullName>
    </submittedName>
</protein>
<evidence type="ECO:0000313" key="12">
    <source>
        <dbReference type="Proteomes" id="UP000062475"/>
    </source>
</evidence>
<gene>
    <name evidence="2" type="ORF">HA72_0348</name>
    <name evidence="3" type="ORF">MsedA_0361</name>
    <name evidence="4" type="ORF">MsedB_0361</name>
    <name evidence="5" type="ORF">MsedC_0360</name>
    <name evidence="6" type="ORF">MsedD_0361</name>
    <name evidence="7" type="ORF">MsedE_0361</name>
</gene>
<dbReference type="EMBL" id="CP012175">
    <property type="protein sequence ID" value="AKV80239.1"/>
    <property type="molecule type" value="Genomic_DNA"/>
</dbReference>
<dbReference type="Proteomes" id="UP000062398">
    <property type="component" value="Chromosome"/>
</dbReference>
<evidence type="ECO:0000313" key="6">
    <source>
        <dbReference type="EMBL" id="AKV80239.1"/>
    </source>
</evidence>
<feature type="transmembrane region" description="Helical" evidence="1">
    <location>
        <begin position="44"/>
        <end position="67"/>
    </location>
</feature>
<name>A0A088E3Z0_9CREN</name>
<evidence type="ECO:0000313" key="5">
    <source>
        <dbReference type="EMBL" id="AKV77994.1"/>
    </source>
</evidence>
<dbReference type="AlphaFoldDB" id="A0A088E3Z0"/>
<accession>A0A088E3Z0</accession>
<dbReference type="OrthoDB" id="40898at2157"/>
<reference evidence="7 9" key="3">
    <citation type="submission" date="2015-07" db="EMBL/GenBank/DDBJ databases">
        <title>Physiological, transcriptional responses and genome re-sequencing of acid resistant extremely thermoacidophilic Metallosphaera sedula SARC-M1.</title>
        <authorList>
            <person name="Ai C."/>
            <person name="McCarthy S."/>
            <person name="Eckrich V."/>
            <person name="Rudrappa D."/>
            <person name="Qiu G."/>
            <person name="Blum P."/>
        </authorList>
    </citation>
    <scope>NUCLEOTIDE SEQUENCE [LARGE SCALE GENOMIC DNA]</scope>
    <source>
        <strain evidence="7 9">SARC-M1</strain>
    </source>
</reference>
<dbReference type="RefSeq" id="WP_011921493.1">
    <property type="nucleotide sequence ID" value="NZ_CP008822.1"/>
</dbReference>
<keyword evidence="1" id="KW-0472">Membrane</keyword>